<keyword evidence="3 7" id="KW-0812">Transmembrane</keyword>
<evidence type="ECO:0000313" key="9">
    <source>
        <dbReference type="EMBL" id="VEU78401.1"/>
    </source>
</evidence>
<feature type="transmembrane region" description="Helical" evidence="7">
    <location>
        <begin position="172"/>
        <end position="193"/>
    </location>
</feature>
<feature type="transmembrane region" description="Helical" evidence="7">
    <location>
        <begin position="243"/>
        <end position="273"/>
    </location>
</feature>
<organism evidence="9 10">
    <name type="scientific">Mycoplasmopsis columbinasalis</name>
    <dbReference type="NCBI Taxonomy" id="114880"/>
    <lineage>
        <taxon>Bacteria</taxon>
        <taxon>Bacillati</taxon>
        <taxon>Mycoplasmatota</taxon>
        <taxon>Mycoplasmoidales</taxon>
        <taxon>Metamycoplasmataceae</taxon>
        <taxon>Mycoplasmopsis</taxon>
    </lineage>
</organism>
<keyword evidence="4 7" id="KW-1133">Transmembrane helix</keyword>
<feature type="transmembrane region" description="Helical" evidence="7">
    <location>
        <begin position="86"/>
        <end position="105"/>
    </location>
</feature>
<keyword evidence="10" id="KW-1185">Reference proteome</keyword>
<evidence type="ECO:0000256" key="6">
    <source>
        <dbReference type="SAM" id="MobiDB-lite"/>
    </source>
</evidence>
<evidence type="ECO:0000256" key="7">
    <source>
        <dbReference type="SAM" id="Phobius"/>
    </source>
</evidence>
<dbReference type="PANTHER" id="PTHR33545">
    <property type="entry name" value="UPF0750 MEMBRANE PROTEIN YITT-RELATED"/>
    <property type="match status" value="1"/>
</dbReference>
<keyword evidence="5 7" id="KW-0472">Membrane</keyword>
<feature type="compositionally biased region" description="Polar residues" evidence="6">
    <location>
        <begin position="1"/>
        <end position="26"/>
    </location>
</feature>
<feature type="domain" description="DUF2179" evidence="8">
    <location>
        <begin position="406"/>
        <end position="459"/>
    </location>
</feature>
<feature type="transmembrane region" description="Helical" evidence="7">
    <location>
        <begin position="147"/>
        <end position="165"/>
    </location>
</feature>
<dbReference type="Gene3D" id="3.30.70.120">
    <property type="match status" value="1"/>
</dbReference>
<evidence type="ECO:0000256" key="3">
    <source>
        <dbReference type="ARBA" id="ARBA00022692"/>
    </source>
</evidence>
<name>A0A449BB37_9BACT</name>
<dbReference type="InterPro" id="IPR051461">
    <property type="entry name" value="UPF0750_membrane"/>
</dbReference>
<protein>
    <submittedName>
        <fullName evidence="9">Uncharacterized BCR, YitT family COG1284</fullName>
    </submittedName>
</protein>
<sequence>MIQNLNNDESVPKNVTTDSTSKNTSDAPRREYQDNSLPEYDIFAKEGENDVKEIIRKTNTKYRYTKMSNFVLRFSRFYAPMPISKIVVFTAVFAVIFGIIGILFVKNPGIYNFGAAAIGQALSKIVNVLLRTNQGVNSTIYNIIDHSLFWILYLIISFPIFWFGFKKVGKNFTWITLEFLIISSLVSFMLGQIPALNNFYLMGNFSTSSISAEGKTLIANQLWAGKEQIWNLVPLEWTDGGNIIAQIIFAIVYGVMLAFFFAVVAIMGGSAGVTGIVGEYYSTVKQKSFGTVNAYINLVIMTISVFIGTFLAGSIILQDLAGRVNSIQGLSSSDLETIKKITQYKWLSQMYFSPNMISTLICNFVLAAVLNKLFPKFKIVQVKIYSPHMSAIRQAIITDKKTVNSFTISKGIGGYSGNQMRVLTCITLYKQVPRLIKLIRKVDENNALITINNIASVDGNLYLPETKF</sequence>
<accession>A0A449BB37</accession>
<dbReference type="InterPro" id="IPR015867">
    <property type="entry name" value="N-reg_PII/ATP_PRibTrfase_C"/>
</dbReference>
<dbReference type="PANTHER" id="PTHR33545:SF5">
    <property type="entry name" value="UPF0750 MEMBRANE PROTEIN YITT"/>
    <property type="match status" value="1"/>
</dbReference>
<comment type="subcellular location">
    <subcellularLocation>
        <location evidence="1">Cell membrane</location>
        <topology evidence="1">Multi-pass membrane protein</topology>
    </subcellularLocation>
</comment>
<feature type="transmembrane region" description="Helical" evidence="7">
    <location>
        <begin position="294"/>
        <end position="317"/>
    </location>
</feature>
<feature type="transmembrane region" description="Helical" evidence="7">
    <location>
        <begin position="356"/>
        <end position="374"/>
    </location>
</feature>
<evidence type="ECO:0000259" key="8">
    <source>
        <dbReference type="Pfam" id="PF10035"/>
    </source>
</evidence>
<evidence type="ECO:0000256" key="1">
    <source>
        <dbReference type="ARBA" id="ARBA00004651"/>
    </source>
</evidence>
<proteinExistence type="predicted"/>
<evidence type="ECO:0000256" key="4">
    <source>
        <dbReference type="ARBA" id="ARBA00022989"/>
    </source>
</evidence>
<keyword evidence="2" id="KW-1003">Cell membrane</keyword>
<dbReference type="Proteomes" id="UP000290876">
    <property type="component" value="Chromosome"/>
</dbReference>
<dbReference type="Pfam" id="PF10035">
    <property type="entry name" value="DUF2179"/>
    <property type="match status" value="1"/>
</dbReference>
<dbReference type="InterPro" id="IPR019264">
    <property type="entry name" value="DUF2179"/>
</dbReference>
<gene>
    <name evidence="9" type="ORF">NCTC10184_00645</name>
</gene>
<dbReference type="EMBL" id="LR215043">
    <property type="protein sequence ID" value="VEU78401.1"/>
    <property type="molecule type" value="Genomic_DNA"/>
</dbReference>
<dbReference type="KEGG" id="mcob:NCTC10184_00645"/>
<dbReference type="RefSeq" id="WP_129623224.1">
    <property type="nucleotide sequence ID" value="NZ_LR215043.1"/>
</dbReference>
<dbReference type="OrthoDB" id="400763at2"/>
<dbReference type="GO" id="GO:0005886">
    <property type="term" value="C:plasma membrane"/>
    <property type="evidence" value="ECO:0007669"/>
    <property type="project" value="UniProtKB-SubCell"/>
</dbReference>
<reference evidence="9 10" key="1">
    <citation type="submission" date="2019-01" db="EMBL/GenBank/DDBJ databases">
        <authorList>
            <consortium name="Pathogen Informatics"/>
        </authorList>
    </citation>
    <scope>NUCLEOTIDE SEQUENCE [LARGE SCALE GENOMIC DNA]</scope>
    <source>
        <strain evidence="9 10">NCTC10184</strain>
    </source>
</reference>
<evidence type="ECO:0000256" key="5">
    <source>
        <dbReference type="ARBA" id="ARBA00023136"/>
    </source>
</evidence>
<evidence type="ECO:0000313" key="10">
    <source>
        <dbReference type="Proteomes" id="UP000290876"/>
    </source>
</evidence>
<evidence type="ECO:0000256" key="2">
    <source>
        <dbReference type="ARBA" id="ARBA00022475"/>
    </source>
</evidence>
<feature type="region of interest" description="Disordered" evidence="6">
    <location>
        <begin position="1"/>
        <end position="32"/>
    </location>
</feature>
<dbReference type="AlphaFoldDB" id="A0A449BB37"/>